<gene>
    <name evidence="2" type="ORF">V7S43_006551</name>
</gene>
<accession>A0ABD3FNX0</accession>
<feature type="domain" description="Ig-like" evidence="1">
    <location>
        <begin position="242"/>
        <end position="323"/>
    </location>
</feature>
<protein>
    <recommendedName>
        <fullName evidence="1">Ig-like domain-containing protein</fullName>
    </recommendedName>
</protein>
<dbReference type="Proteomes" id="UP001632037">
    <property type="component" value="Unassembled WGS sequence"/>
</dbReference>
<dbReference type="EMBL" id="JBIMZQ010000011">
    <property type="protein sequence ID" value="KAL3668468.1"/>
    <property type="molecule type" value="Genomic_DNA"/>
</dbReference>
<evidence type="ECO:0000259" key="1">
    <source>
        <dbReference type="PROSITE" id="PS50835"/>
    </source>
</evidence>
<dbReference type="AlphaFoldDB" id="A0ABD3FNX0"/>
<dbReference type="InterPro" id="IPR036179">
    <property type="entry name" value="Ig-like_dom_sf"/>
</dbReference>
<name>A0ABD3FNX0_9STRA</name>
<reference evidence="2 3" key="1">
    <citation type="submission" date="2024-09" db="EMBL/GenBank/DDBJ databases">
        <title>Genome sequencing and assembly of Phytophthora oleae, isolate VK10A, causative agent of rot of olive drupes.</title>
        <authorList>
            <person name="Conti Taguali S."/>
            <person name="Riolo M."/>
            <person name="La Spada F."/>
            <person name="Cacciola S.O."/>
            <person name="Dionisio G."/>
        </authorList>
    </citation>
    <scope>NUCLEOTIDE SEQUENCE [LARGE SCALE GENOMIC DNA]</scope>
    <source>
        <strain evidence="2 3">VK10A</strain>
    </source>
</reference>
<sequence length="495" mass="56298">MEMSRSCDCCWAELLRDHRPAIRLFTCLRAWRCVVLQQKHRFHLSTPQAWRQAQFFEMELPMHAAVVTLNYQEYTLDKPFELLGSIYALYPDSVKLLDHQHRPPLYYALEQRWGLEKLSWLIDKSLDTVLEKGSGGLSLVTHALLNSCPEELVIRLAVAAASRCILAVNELLDGQHFESARRFCRRALQDFFAGVPKFQHAHCRTVFGTRRQYDGAHGCVAATAIRDTWVRFIETWGHFGVPLIQINLPEGLFPVIDSLVEVFLVVRGEPLTYQWFIQQDDQGEGVPIDGATQSFIFISPSIQPHNEGIYYCEVTNRRGRVVSNRMAAGFFVCLDRDGNDVSDTHGVEIAISCRAADEKGLLLHRGETLASNLFDVLPKTMGDLRRPALLWIPHFLVTDDSSNTVVVEIDSKSGRILRDINYAVISDEFARVAISRLGTFAVVSRPKSLRNDEGSTGLVVERARLLWSETSRIIVRKQTLDYDKHEKTSMANYFL</sequence>
<evidence type="ECO:0000313" key="2">
    <source>
        <dbReference type="EMBL" id="KAL3668468.1"/>
    </source>
</evidence>
<dbReference type="InterPro" id="IPR013783">
    <property type="entry name" value="Ig-like_fold"/>
</dbReference>
<dbReference type="InterPro" id="IPR007110">
    <property type="entry name" value="Ig-like_dom"/>
</dbReference>
<dbReference type="Gene3D" id="2.60.40.10">
    <property type="entry name" value="Immunoglobulins"/>
    <property type="match status" value="1"/>
</dbReference>
<organism evidence="2 3">
    <name type="scientific">Phytophthora oleae</name>
    <dbReference type="NCBI Taxonomy" id="2107226"/>
    <lineage>
        <taxon>Eukaryota</taxon>
        <taxon>Sar</taxon>
        <taxon>Stramenopiles</taxon>
        <taxon>Oomycota</taxon>
        <taxon>Peronosporomycetes</taxon>
        <taxon>Peronosporales</taxon>
        <taxon>Peronosporaceae</taxon>
        <taxon>Phytophthora</taxon>
    </lineage>
</organism>
<dbReference type="SUPFAM" id="SSF48726">
    <property type="entry name" value="Immunoglobulin"/>
    <property type="match status" value="1"/>
</dbReference>
<proteinExistence type="predicted"/>
<evidence type="ECO:0000313" key="3">
    <source>
        <dbReference type="Proteomes" id="UP001632037"/>
    </source>
</evidence>
<keyword evidence="3" id="KW-1185">Reference proteome</keyword>
<dbReference type="PROSITE" id="PS50835">
    <property type="entry name" value="IG_LIKE"/>
    <property type="match status" value="1"/>
</dbReference>
<comment type="caution">
    <text evidence="2">The sequence shown here is derived from an EMBL/GenBank/DDBJ whole genome shotgun (WGS) entry which is preliminary data.</text>
</comment>